<reference evidence="2 3" key="1">
    <citation type="submission" date="2018-05" db="EMBL/GenBank/DDBJ databases">
        <title>Genomic Encyclopedia of Type Strains, Phase IV (KMG-IV): sequencing the most valuable type-strain genomes for metagenomic binning, comparative biology and taxonomic classification.</title>
        <authorList>
            <person name="Goeker M."/>
        </authorList>
    </citation>
    <scope>NUCLEOTIDE SEQUENCE [LARGE SCALE GENOMIC DNA]</scope>
    <source>
        <strain evidence="2 3">DSM 19792</strain>
    </source>
</reference>
<evidence type="ECO:0000256" key="1">
    <source>
        <dbReference type="SAM" id="MobiDB-lite"/>
    </source>
</evidence>
<evidence type="ECO:0000313" key="3">
    <source>
        <dbReference type="Proteomes" id="UP000247792"/>
    </source>
</evidence>
<protein>
    <submittedName>
        <fullName evidence="2">Uncharacterized protein</fullName>
    </submittedName>
</protein>
<dbReference type="AlphaFoldDB" id="A0A318J7D8"/>
<gene>
    <name evidence="2" type="ORF">DFR42_102211</name>
</gene>
<feature type="compositionally biased region" description="Low complexity" evidence="1">
    <location>
        <begin position="60"/>
        <end position="75"/>
    </location>
</feature>
<dbReference type="Proteomes" id="UP000247792">
    <property type="component" value="Unassembled WGS sequence"/>
</dbReference>
<accession>A0A318J7D8</accession>
<organism evidence="2 3">
    <name type="scientific">Undibacterium pigrum</name>
    <dbReference type="NCBI Taxonomy" id="401470"/>
    <lineage>
        <taxon>Bacteria</taxon>
        <taxon>Pseudomonadati</taxon>
        <taxon>Pseudomonadota</taxon>
        <taxon>Betaproteobacteria</taxon>
        <taxon>Burkholderiales</taxon>
        <taxon>Oxalobacteraceae</taxon>
        <taxon>Undibacterium</taxon>
    </lineage>
</organism>
<name>A0A318J7D8_9BURK</name>
<sequence length="90" mass="10000">MNPVRLSATPVGRACADSETCSSGMDMPMLTLLRTYNECCYNDDYTIIQILLRQETTTGQRSVSQSSSQHNDSCQNLSKNDNGDHVYFLG</sequence>
<feature type="region of interest" description="Disordered" evidence="1">
    <location>
        <begin position="58"/>
        <end position="90"/>
    </location>
</feature>
<comment type="caution">
    <text evidence="2">The sequence shown here is derived from an EMBL/GenBank/DDBJ whole genome shotgun (WGS) entry which is preliminary data.</text>
</comment>
<evidence type="ECO:0000313" key="2">
    <source>
        <dbReference type="EMBL" id="PXX44999.1"/>
    </source>
</evidence>
<keyword evidence="3" id="KW-1185">Reference proteome</keyword>
<dbReference type="EMBL" id="QJKB01000002">
    <property type="protein sequence ID" value="PXX44999.1"/>
    <property type="molecule type" value="Genomic_DNA"/>
</dbReference>
<proteinExistence type="predicted"/>